<evidence type="ECO:0000256" key="2">
    <source>
        <dbReference type="ARBA" id="ARBA00008240"/>
    </source>
</evidence>
<feature type="transmembrane region" description="Helical" evidence="9">
    <location>
        <begin position="96"/>
        <end position="114"/>
    </location>
</feature>
<comment type="subcellular location">
    <subcellularLocation>
        <location evidence="1">Cell membrane</location>
        <topology evidence="1">Multi-pass membrane protein</topology>
    </subcellularLocation>
</comment>
<feature type="transmembrane region" description="Helical" evidence="9">
    <location>
        <begin position="283"/>
        <end position="303"/>
    </location>
</feature>
<feature type="transmembrane region" description="Helical" evidence="9">
    <location>
        <begin position="315"/>
        <end position="332"/>
    </location>
</feature>
<name>A0A0K8MCR9_9PROT</name>
<evidence type="ECO:0000256" key="8">
    <source>
        <dbReference type="ARBA" id="ARBA00023136"/>
    </source>
</evidence>
<dbReference type="EMBL" id="BBVC01000046">
    <property type="protein sequence ID" value="GAO98345.1"/>
    <property type="molecule type" value="Genomic_DNA"/>
</dbReference>
<comment type="similarity">
    <text evidence="2">Belongs to the major facilitator superfamily. Metabolite:H+ Symporter (MHS) family (TC 2.A.1.6) family.</text>
</comment>
<dbReference type="GO" id="GO:0015293">
    <property type="term" value="F:symporter activity"/>
    <property type="evidence" value="ECO:0007669"/>
    <property type="project" value="UniProtKB-KW"/>
</dbReference>
<feature type="transmembrane region" description="Helical" evidence="9">
    <location>
        <begin position="408"/>
        <end position="424"/>
    </location>
</feature>
<dbReference type="PANTHER" id="PTHR43528:SF1">
    <property type="entry name" value="ALPHA-KETOGLUTARATE PERMEASE"/>
    <property type="match status" value="1"/>
</dbReference>
<evidence type="ECO:0000256" key="7">
    <source>
        <dbReference type="ARBA" id="ARBA00022989"/>
    </source>
</evidence>
<dbReference type="InterPro" id="IPR011701">
    <property type="entry name" value="MFS"/>
</dbReference>
<evidence type="ECO:0000256" key="5">
    <source>
        <dbReference type="ARBA" id="ARBA00022692"/>
    </source>
</evidence>
<evidence type="ECO:0000256" key="1">
    <source>
        <dbReference type="ARBA" id="ARBA00004651"/>
    </source>
</evidence>
<dbReference type="OrthoDB" id="9783227at2"/>
<dbReference type="Gene3D" id="1.20.1250.20">
    <property type="entry name" value="MFS general substrate transporter like domains"/>
    <property type="match status" value="2"/>
</dbReference>
<protein>
    <submittedName>
        <fullName evidence="11">Proline/betaine transporter</fullName>
    </submittedName>
</protein>
<dbReference type="Proteomes" id="UP000036771">
    <property type="component" value="Unassembled WGS sequence"/>
</dbReference>
<evidence type="ECO:0000313" key="12">
    <source>
        <dbReference type="Proteomes" id="UP000036771"/>
    </source>
</evidence>
<keyword evidence="5 9" id="KW-0812">Transmembrane</keyword>
<feature type="transmembrane region" description="Helical" evidence="9">
    <location>
        <begin position="245"/>
        <end position="271"/>
    </location>
</feature>
<feature type="transmembrane region" description="Helical" evidence="9">
    <location>
        <begin position="161"/>
        <end position="186"/>
    </location>
</feature>
<dbReference type="PROSITE" id="PS50850">
    <property type="entry name" value="MFS"/>
    <property type="match status" value="1"/>
</dbReference>
<dbReference type="GO" id="GO:0005886">
    <property type="term" value="C:plasma membrane"/>
    <property type="evidence" value="ECO:0007669"/>
    <property type="project" value="UniProtKB-SubCell"/>
</dbReference>
<organism evidence="11 12">
    <name type="scientific">Caedimonas varicaedens</name>
    <dbReference type="NCBI Taxonomy" id="1629334"/>
    <lineage>
        <taxon>Bacteria</taxon>
        <taxon>Pseudomonadati</taxon>
        <taxon>Pseudomonadota</taxon>
        <taxon>Alphaproteobacteria</taxon>
        <taxon>Holosporales</taxon>
        <taxon>Caedimonadaceae</taxon>
        <taxon>Caedimonas</taxon>
    </lineage>
</organism>
<evidence type="ECO:0000256" key="3">
    <source>
        <dbReference type="ARBA" id="ARBA00022448"/>
    </source>
</evidence>
<evidence type="ECO:0000259" key="10">
    <source>
        <dbReference type="PROSITE" id="PS50850"/>
    </source>
</evidence>
<feature type="transmembrane region" description="Helical" evidence="9">
    <location>
        <begin position="120"/>
        <end position="140"/>
    </location>
</feature>
<evidence type="ECO:0000256" key="6">
    <source>
        <dbReference type="ARBA" id="ARBA00022847"/>
    </source>
</evidence>
<feature type="domain" description="Major facilitator superfamily (MFS) profile" evidence="10">
    <location>
        <begin position="25"/>
        <end position="429"/>
    </location>
</feature>
<keyword evidence="3" id="KW-0813">Transport</keyword>
<dbReference type="PANTHER" id="PTHR43528">
    <property type="entry name" value="ALPHA-KETOGLUTARATE PERMEASE"/>
    <property type="match status" value="1"/>
</dbReference>
<keyword evidence="12" id="KW-1185">Reference proteome</keyword>
<dbReference type="AlphaFoldDB" id="A0A0K8MCR9"/>
<feature type="transmembrane region" description="Helical" evidence="9">
    <location>
        <begin position="37"/>
        <end position="55"/>
    </location>
</feature>
<dbReference type="PROSITE" id="PS00217">
    <property type="entry name" value="SUGAR_TRANSPORT_2"/>
    <property type="match status" value="1"/>
</dbReference>
<gene>
    <name evidence="11" type="primary">proP_8</name>
    <name evidence="11" type="ORF">Cva_00997</name>
</gene>
<accession>A0A0K8MCR9</accession>
<dbReference type="InterPro" id="IPR051084">
    <property type="entry name" value="H+-coupled_symporters"/>
</dbReference>
<feature type="transmembrane region" description="Helical" evidence="9">
    <location>
        <begin position="338"/>
        <end position="361"/>
    </location>
</feature>
<keyword evidence="6" id="KW-0769">Symport</keyword>
<feature type="transmembrane region" description="Helical" evidence="9">
    <location>
        <begin position="61"/>
        <end position="84"/>
    </location>
</feature>
<dbReference type="Pfam" id="PF07690">
    <property type="entry name" value="MFS_1"/>
    <property type="match status" value="1"/>
</dbReference>
<reference evidence="11 12" key="1">
    <citation type="submission" date="2015-03" db="EMBL/GenBank/DDBJ databases">
        <title>Caedibacter varicaedens, whole genome shotgun sequence.</title>
        <authorList>
            <person name="Suzuki H."/>
            <person name="Dapper A.L."/>
            <person name="Gibson A.K."/>
            <person name="Jackson C."/>
            <person name="Lee H."/>
            <person name="Pejaver V.R."/>
            <person name="Doak T."/>
            <person name="Lynch M."/>
        </authorList>
    </citation>
    <scope>NUCLEOTIDE SEQUENCE [LARGE SCALE GENOMIC DNA]</scope>
</reference>
<evidence type="ECO:0000313" key="11">
    <source>
        <dbReference type="EMBL" id="GAO98345.1"/>
    </source>
</evidence>
<proteinExistence type="inferred from homology"/>
<dbReference type="InterPro" id="IPR020846">
    <property type="entry name" value="MFS_dom"/>
</dbReference>
<sequence length="437" mass="47891">MRRILTQDREEKPSIIFPSLLNFKILMAGVIGNGLEFYDFALFGVFSGVFANIFFQGDDFIALLKSLGLFAAGFIMRPLGSVFFGHIGDRLGRKKALNISITLMGIATFLIGCLPTHEQVGFYAVLGLLLCRLIQGFCLGGENNGSAIFVLEHCKEGYKGLAGALILTGGAMGTLLAMFLGSWVMSPAMPQWGWRIPFWLGLTIALIGLYIRNQLEETPEYKNALQEKRIQKHPLKNMIKNNLKAFIGTIGIGGVNGIFAYTLVVFINLYLNKTVGVSVSNSMFYSCIGLSIFAVLAPVFGMMTDRYGAIRIMKGACLFSFFMSFPLFYLLYENTATSFSFAILLAALMMASFNAPTNYLLNTLFPVQARYSGIALGYAIGAAIFGGTAPLIYTFLLEITKNVYSPSLYLSLASVIGMSSLLFVEKVRIKGVPNKAF</sequence>
<comment type="caution">
    <text evidence="11">The sequence shown here is derived from an EMBL/GenBank/DDBJ whole genome shotgun (WGS) entry which is preliminary data.</text>
</comment>
<feature type="transmembrane region" description="Helical" evidence="9">
    <location>
        <begin position="373"/>
        <end position="396"/>
    </location>
</feature>
<keyword evidence="8 9" id="KW-0472">Membrane</keyword>
<dbReference type="SUPFAM" id="SSF103473">
    <property type="entry name" value="MFS general substrate transporter"/>
    <property type="match status" value="1"/>
</dbReference>
<evidence type="ECO:0000256" key="9">
    <source>
        <dbReference type="SAM" id="Phobius"/>
    </source>
</evidence>
<dbReference type="InterPro" id="IPR005829">
    <property type="entry name" value="Sugar_transporter_CS"/>
</dbReference>
<feature type="transmembrane region" description="Helical" evidence="9">
    <location>
        <begin position="192"/>
        <end position="211"/>
    </location>
</feature>
<keyword evidence="4" id="KW-1003">Cell membrane</keyword>
<dbReference type="InterPro" id="IPR036259">
    <property type="entry name" value="MFS_trans_sf"/>
</dbReference>
<keyword evidence="7 9" id="KW-1133">Transmembrane helix</keyword>
<evidence type="ECO:0000256" key="4">
    <source>
        <dbReference type="ARBA" id="ARBA00022475"/>
    </source>
</evidence>